<keyword evidence="1" id="KW-0934">Plastid</keyword>
<name>A0A6G8J360_9MAGN</name>
<geneLocation type="chloroplast" evidence="1"/>
<dbReference type="GeneID" id="54591075"/>
<organism evidence="1">
    <name type="scientific">Corydalis conspersa</name>
    <dbReference type="NCBI Taxonomy" id="2182691"/>
    <lineage>
        <taxon>Eukaryota</taxon>
        <taxon>Viridiplantae</taxon>
        <taxon>Streptophyta</taxon>
        <taxon>Embryophyta</taxon>
        <taxon>Tracheophyta</taxon>
        <taxon>Spermatophyta</taxon>
        <taxon>Magnoliopsida</taxon>
        <taxon>Ranunculales</taxon>
        <taxon>Papaveraceae</taxon>
        <taxon>Fumarioideae</taxon>
        <taxon>Corydalis</taxon>
    </lineage>
</organism>
<dbReference type="EMBL" id="MN843953">
    <property type="protein sequence ID" value="QIM61592.1"/>
    <property type="molecule type" value="Genomic_DNA"/>
</dbReference>
<dbReference type="AlphaFoldDB" id="A0A6G8J360"/>
<protein>
    <submittedName>
        <fullName evidence="1">Uncharacterized protein</fullName>
    </submittedName>
</protein>
<dbReference type="RefSeq" id="YP_009758101.1">
    <property type="nucleotide sequence ID" value="NC_047208.1"/>
</dbReference>
<proteinExistence type="predicted"/>
<gene>
    <name evidence="1" type="primary">ORF264</name>
</gene>
<sequence length="264" mass="31489">MQRRRRVKPKSRLANVPKAAAAEIAIVSFVTFFETKVIILNAHFFTLSEKNVIQLFIFFSPHLGFDDFNSSFARHFKKKELCPRIQAHINNIVYLHESQHWELKKELLSLLLLRFQQIKLRQLLCKICIKWIQWLVLYINVNSRIFLTCFFNSIKMKVILRFRKKKERKPFFFLSLENLCRISRIIHFFGFQDGRKRKIYGIVVFTPYPRPYITITGSKIIYQAQGSIEFIMNSLWIQHQHIGAFKCLVLELVYLDLAYIIILI</sequence>
<evidence type="ECO:0000313" key="1">
    <source>
        <dbReference type="EMBL" id="QIM61592.1"/>
    </source>
</evidence>
<accession>A0A6G8J360</accession>
<reference evidence="1" key="1">
    <citation type="submission" date="2019-12" db="EMBL/GenBank/DDBJ databases">
        <authorList>
            <person name="Wu J."/>
            <person name="Lin P."/>
            <person name="Guo Y."/>
        </authorList>
    </citation>
    <scope>NUCLEOTIDE SEQUENCE</scope>
</reference>
<keyword evidence="1" id="KW-0150">Chloroplast</keyword>